<comment type="caution">
    <text evidence="1">The sequence shown here is derived from an EMBL/GenBank/DDBJ whole genome shotgun (WGS) entry which is preliminary data.</text>
</comment>
<dbReference type="Proteomes" id="UP001283361">
    <property type="component" value="Unassembled WGS sequence"/>
</dbReference>
<dbReference type="AlphaFoldDB" id="A0AAE1CVD2"/>
<protein>
    <submittedName>
        <fullName evidence="1">Uncharacterized protein</fullName>
    </submittedName>
</protein>
<evidence type="ECO:0000313" key="1">
    <source>
        <dbReference type="EMBL" id="KAK3739141.1"/>
    </source>
</evidence>
<reference evidence="1" key="1">
    <citation type="journal article" date="2023" name="G3 (Bethesda)">
        <title>A reference genome for the long-term kleptoplast-retaining sea slug Elysia crispata morphotype clarki.</title>
        <authorList>
            <person name="Eastman K.E."/>
            <person name="Pendleton A.L."/>
            <person name="Shaikh M.A."/>
            <person name="Suttiyut T."/>
            <person name="Ogas R."/>
            <person name="Tomko P."/>
            <person name="Gavelis G."/>
            <person name="Widhalm J.R."/>
            <person name="Wisecaver J.H."/>
        </authorList>
    </citation>
    <scope>NUCLEOTIDE SEQUENCE</scope>
    <source>
        <strain evidence="1">ECLA1</strain>
    </source>
</reference>
<proteinExistence type="predicted"/>
<evidence type="ECO:0000313" key="2">
    <source>
        <dbReference type="Proteomes" id="UP001283361"/>
    </source>
</evidence>
<name>A0AAE1CVD2_9GAST</name>
<sequence length="205" mass="23182">MTGPDHKQLDNMADQIGSHRADWARPVNNLGDSFRRCEITSSLKWRLSLFRANPVLPRDFQSSDFHLSENYAPGFSNLAKTKYHPVQASEINQADLKGDVMALLQSFSECILKDACQARDRAEVFRRICAQATKKPDRIQQLISKALNKLQAMRLAACDSRSFCRVVLLQQLASGFRRRQQTVDHLSRRGANPVLCWCGPQLPGL</sequence>
<dbReference type="EMBL" id="JAWDGP010006549">
    <property type="protein sequence ID" value="KAK3739141.1"/>
    <property type="molecule type" value="Genomic_DNA"/>
</dbReference>
<gene>
    <name evidence="1" type="ORF">RRG08_045370</name>
</gene>
<accession>A0AAE1CVD2</accession>
<keyword evidence="2" id="KW-1185">Reference proteome</keyword>
<organism evidence="1 2">
    <name type="scientific">Elysia crispata</name>
    <name type="common">lettuce slug</name>
    <dbReference type="NCBI Taxonomy" id="231223"/>
    <lineage>
        <taxon>Eukaryota</taxon>
        <taxon>Metazoa</taxon>
        <taxon>Spiralia</taxon>
        <taxon>Lophotrochozoa</taxon>
        <taxon>Mollusca</taxon>
        <taxon>Gastropoda</taxon>
        <taxon>Heterobranchia</taxon>
        <taxon>Euthyneura</taxon>
        <taxon>Panpulmonata</taxon>
        <taxon>Sacoglossa</taxon>
        <taxon>Placobranchoidea</taxon>
        <taxon>Plakobranchidae</taxon>
        <taxon>Elysia</taxon>
    </lineage>
</organism>